<comment type="caution">
    <text evidence="1">The sequence shown here is derived from an EMBL/GenBank/DDBJ whole genome shotgun (WGS) entry which is preliminary data.</text>
</comment>
<reference evidence="1 2" key="1">
    <citation type="journal article" date="2022" name="Genome Biol. Evol.">
        <title>The Spruce Budworm Genome: Reconstructing the Evolutionary History of Antifreeze Proteins.</title>
        <authorList>
            <person name="Beliveau C."/>
            <person name="Gagne P."/>
            <person name="Picq S."/>
            <person name="Vernygora O."/>
            <person name="Keeling C.I."/>
            <person name="Pinkney K."/>
            <person name="Doucet D."/>
            <person name="Wen F."/>
            <person name="Johnston J.S."/>
            <person name="Maaroufi H."/>
            <person name="Boyle B."/>
            <person name="Laroche J."/>
            <person name="Dewar K."/>
            <person name="Juretic N."/>
            <person name="Blackburn G."/>
            <person name="Nisole A."/>
            <person name="Brunet B."/>
            <person name="Brandao M."/>
            <person name="Lumley L."/>
            <person name="Duan J."/>
            <person name="Quan G."/>
            <person name="Lucarotti C.J."/>
            <person name="Roe A.D."/>
            <person name="Sperling F.A.H."/>
            <person name="Levesque R.C."/>
            <person name="Cusson M."/>
        </authorList>
    </citation>
    <scope>NUCLEOTIDE SEQUENCE [LARGE SCALE GENOMIC DNA]</scope>
    <source>
        <strain evidence="1">Glfc:IPQL:Cfum</strain>
    </source>
</reference>
<dbReference type="EMBL" id="CM046104">
    <property type="protein sequence ID" value="KAI8424632.1"/>
    <property type="molecule type" value="Genomic_DNA"/>
</dbReference>
<evidence type="ECO:0000313" key="2">
    <source>
        <dbReference type="Proteomes" id="UP001064048"/>
    </source>
</evidence>
<evidence type="ECO:0000313" key="1">
    <source>
        <dbReference type="EMBL" id="KAI8424632.1"/>
    </source>
</evidence>
<organism evidence="1 2">
    <name type="scientific">Choristoneura fumiferana</name>
    <name type="common">Spruce budworm moth</name>
    <name type="synonym">Archips fumiferana</name>
    <dbReference type="NCBI Taxonomy" id="7141"/>
    <lineage>
        <taxon>Eukaryota</taxon>
        <taxon>Metazoa</taxon>
        <taxon>Ecdysozoa</taxon>
        <taxon>Arthropoda</taxon>
        <taxon>Hexapoda</taxon>
        <taxon>Insecta</taxon>
        <taxon>Pterygota</taxon>
        <taxon>Neoptera</taxon>
        <taxon>Endopterygota</taxon>
        <taxon>Lepidoptera</taxon>
        <taxon>Glossata</taxon>
        <taxon>Ditrysia</taxon>
        <taxon>Tortricoidea</taxon>
        <taxon>Tortricidae</taxon>
        <taxon>Tortricinae</taxon>
        <taxon>Choristoneura</taxon>
    </lineage>
</organism>
<proteinExistence type="predicted"/>
<name>A0ACC0JKG4_CHOFU</name>
<sequence length="2237" mass="248164">MDRLTQLRGGAGGSRDASMDGSAAGDSFLTASDTPSKYYSLSEDDSFDIAKDVSLATATAPPALNDDCLISNLSPIGKKDILDYKIGKQIEAANILSGGVDIFDDNENSYDGNELVIDDNVEIDDKSPSLKSPESSDLAFPKGDDHISESTLIEDIGGSKETEVVLQIDGKNVDAINIGNGLYLYRKEGQEELAAVQIIDDDQHQPSFKFLKVRENAEGNLEVYEEIEIEVPKEVPVKEGKPVARNTAHVPIKDINKVISDPGSSKVVDKMISLPENEAPMVTPKKQDNDSNKDEVNVNGKMVKISESRKSPLMAYHSTPNKEGIPLTKTMVDQKLHPSRHSDNNKKTIEVHTDSCKQKNFDTAIKSKEIASPEISADSIEIHKPTDKKLPLKDETSEITKETRLDLSNIENKSIEVIDVIGGNKNDETVNVAKEPVKPDVIQVKDTVIDEPKPAAAEIKLSSDDNKDQEKEEKAIILSPSLVSTDLLPNDKKVNEKEEKSEKIDITLKPSSVEFSDESHKGLNEPTVAMGEAQQVKKVVKYSQHDVKGITESLSNDVKNSENNQPQKSEVIIPEEIIEVDEIDADENNLIIEEVIVTPPNEPESNKMDVKEPPSAESKNVTEDQLKIEESNADVKIPESKNEKVQIKPAISTEITEKVVEKPESKDLAKEETLPTTTKKPIEPLETSKQLDSKQDNSNKLKTEDASLDNIQLNDASKTNTVQLAPNKYKSTEILCTKANKGLTKVETVGMKTHIANVLVKTSEGTVDEKSAKSLTETQVSLQNPETGSSKLDSIPNKNNKNTDSSVAQDAKVAKSITVSDKESSLAPNKEQSQTNLPKNTQNLVKPIVIKLDVKPATEKKSEINHKTDLAKQSTVDVKPKSINNNHAPVPFGKWTEANRQDFLNKIKESKVPVNTSNANQLKQPNDLNRRDVLKKIDSQRQTYNASVKVQESLQKGNVKTETAFSTKTVTKPDSKVPVKSGEPVVKPKPILNKKPIQAELTVQKIQSESSATVSSTTKQENQRKEINNQDLIDKTIEGIINRAVTGKTSEDVKPTVPDPVVTETSDRKPEYDNTQPTLLDAIEMKMNELHGIPFVERPPHELPRPYTTDSKASTKLDSLNVPQKSSKIPNLLPLTKSQQKLKDCEDDIVNHEATRDKKSVSSNVSSKSTEKLVADPVQKTETIVKKDNIITEKEFDKFVRRNSITYENCLTVTDTHQAIQTVAPRSVPPKKISRNEQMLAEAKAKSPHKHPAVRQYPSKGASKHVSATDAQNKQYHSKLQLAYQTALTAKRHIDSPITIIEDKPVKVVYLDSNAEFLPATLDVAGRDLSPARPLDVLTTGTGDSLDSDMLDAIDEIKSQEETKAKTKHQRKQVLTPVETPDLELIEPGDLGIEVSPKKKRRIEDRPEKSLKNLVPKKSYLLGRSTPRVETASDAPAKILPATIQPSPIAPPVHNDPASAIDNLVKAAELLENQAETLKVSAPSPNVDSPQSTPVKRGRGRPRKNPLPEGSPNTSTVKVPSPQKKPRLARDTSSDDESTDDEALIKENWTMGKINENIVCPICNKLFRSENVVFKHVKHCTGPSPSRSGSSKRSPRRSRPSRDSDTRATLDNDDDDSSPVPVRTPRKRKSNDSNTKSTSSDDVIPVETDPKQSEIEETKKSRKSIKPKTIPKTSLVCEICGKSFRQLSYLVSHKLQHKKEEPKRPGGDAHPADKSVFGCETCKKEFRKLHHLVQHRLIHNPVPSRALRKTSSEQKDLPKSQEASKVEDQSAGFRCEPCDKSFRKLHHLVEHRETHDGINRQRSNSVTQVNPEKPTSPPQCDICKKTFRKLHHLIEHKDQHLETSSEKSDDQKSVKSSLSTKDIIHECNLCYMVFPNEHSLTKHTVICLRKKRQSAAKQAAALEEKDKSCEESANTTQPEEQKVEVIDEPQPLETPVVEEKIEEPKEKSPAPSAKLEAPQIKDDPPVIEETKKPTFTVDKQLNEPKVLPEKKASPLPQIPTPKISSKTPEAPAKVKQVDEVIVIEDTPKKRVSLKNKLAHKLTPSVTKRQKAAAPTRNAEEQAPAMSSSDDDEVRYMFNPDFKLDEIAEGSKNFMKVRAKKRSSLQIERPKSKDLVRRRSLLQHPPKIPRLRAKSDDTKSVTNNPPLPKSTIKPKLEKIEQVPSTDSDDSDVKYSFPKTVPETLAPTVKEEPAGDEKKRRKTIVEKRRSLSGIAKRKSLGKAIVKPQPPPAKPVKRRK</sequence>
<keyword evidence="2" id="KW-1185">Reference proteome</keyword>
<gene>
    <name evidence="1" type="ORF">MSG28_003061</name>
</gene>
<protein>
    <submittedName>
        <fullName evidence="1">Uncharacterized protein</fullName>
    </submittedName>
</protein>
<accession>A0ACC0JKG4</accession>
<dbReference type="Proteomes" id="UP001064048">
    <property type="component" value="Chromosome 4"/>
</dbReference>